<comment type="caution">
    <text evidence="1">The sequence shown here is derived from an EMBL/GenBank/DDBJ whole genome shotgun (WGS) entry which is preliminary data.</text>
</comment>
<organism evidence="1 2">
    <name type="scientific">Colocasia esculenta</name>
    <name type="common">Wild taro</name>
    <name type="synonym">Arum esculentum</name>
    <dbReference type="NCBI Taxonomy" id="4460"/>
    <lineage>
        <taxon>Eukaryota</taxon>
        <taxon>Viridiplantae</taxon>
        <taxon>Streptophyta</taxon>
        <taxon>Embryophyta</taxon>
        <taxon>Tracheophyta</taxon>
        <taxon>Spermatophyta</taxon>
        <taxon>Magnoliopsida</taxon>
        <taxon>Liliopsida</taxon>
        <taxon>Araceae</taxon>
        <taxon>Aroideae</taxon>
        <taxon>Colocasieae</taxon>
        <taxon>Colocasia</taxon>
    </lineage>
</organism>
<dbReference type="Proteomes" id="UP000652761">
    <property type="component" value="Unassembled WGS sequence"/>
</dbReference>
<evidence type="ECO:0000313" key="2">
    <source>
        <dbReference type="Proteomes" id="UP000652761"/>
    </source>
</evidence>
<reference evidence="1" key="1">
    <citation type="submission" date="2017-07" db="EMBL/GenBank/DDBJ databases">
        <title>Taro Niue Genome Assembly and Annotation.</title>
        <authorList>
            <person name="Atibalentja N."/>
            <person name="Keating K."/>
            <person name="Fields C.J."/>
        </authorList>
    </citation>
    <scope>NUCLEOTIDE SEQUENCE</scope>
    <source>
        <strain evidence="1">Niue_2</strain>
        <tissue evidence="1">Leaf</tissue>
    </source>
</reference>
<dbReference type="AlphaFoldDB" id="A0A843VP46"/>
<evidence type="ECO:0000313" key="1">
    <source>
        <dbReference type="EMBL" id="MQL98378.1"/>
    </source>
</evidence>
<name>A0A843VP46_COLES</name>
<gene>
    <name evidence="1" type="ORF">Taro_031088</name>
</gene>
<dbReference type="EMBL" id="NMUH01002179">
    <property type="protein sequence ID" value="MQL98378.1"/>
    <property type="molecule type" value="Genomic_DNA"/>
</dbReference>
<accession>A0A843VP46</accession>
<proteinExistence type="predicted"/>
<sequence length="297" mass="32230">MFFVLSGGVLRFWLSCACLGWLTALSRVRACLVLVGLVVGYKLAIRCGSCCACPACSPGAWHLRACPVQRLSPLPGTPILGSLLRECFGLQPCSSWQPTWQTLELRGKRGLESGAQLSVVLSCLGWDAEVVEVCGFPARFVFMLQVGCSCCCVVCVANVVTRCVRAVVARLAVDSLAVVFPMWRTVVGKSRCSMCRVALLVERCDTCLWLLVGLVLAGCELWVRGGSAYGPSTLWRSEVAVLVVRHRSHLVIAWSRWLCRGLLPLGAQLRWFLRESCVCVTTLVGGRGVALFCSAAL</sequence>
<keyword evidence="2" id="KW-1185">Reference proteome</keyword>
<protein>
    <submittedName>
        <fullName evidence="1">Uncharacterized protein</fullName>
    </submittedName>
</protein>